<dbReference type="AlphaFoldDB" id="A0A0N1KRA0"/>
<dbReference type="Proteomes" id="UP000037953">
    <property type="component" value="Unassembled WGS sequence"/>
</dbReference>
<sequence>MYTKYLIVILTFIFFPLFGQIKLEFCLIDSVAHVSIYNNSKNNYALPIDQYHFRPYEKDCDAFSDHEVEFPDFGLMLNAVDPDGKKEEYVIGYNKTDDSNSLAKEIQSKRDNLKQMVLTWGKTNNIKDYKLAFMNYRLMNNLIYLKPGEKTSFKIKLDLYNITAQELIFYNYILEKSKKYKLYLSLCRVKNVNQYLTSAQKKKLKEYKIYTGNLESNNIELIQ</sequence>
<dbReference type="RefSeq" id="WP_062703586.1">
    <property type="nucleotide sequence ID" value="NZ_LJOD01000035.1"/>
</dbReference>
<dbReference type="EMBL" id="LJOD01000035">
    <property type="protein sequence ID" value="KPE48995.1"/>
    <property type="molecule type" value="Genomic_DNA"/>
</dbReference>
<protein>
    <submittedName>
        <fullName evidence="1">Uncharacterized protein</fullName>
    </submittedName>
</protein>
<evidence type="ECO:0000313" key="1">
    <source>
        <dbReference type="EMBL" id="KPE48995.1"/>
    </source>
</evidence>
<evidence type="ECO:0000313" key="2">
    <source>
        <dbReference type="Proteomes" id="UP000037953"/>
    </source>
</evidence>
<gene>
    <name evidence="1" type="ORF">AOB46_22410</name>
</gene>
<reference evidence="2" key="2">
    <citation type="submission" date="2015-09" db="EMBL/GenBank/DDBJ databases">
        <title>Draft genome sequence of a multidrug-resistant Chryseobacterium indologenes isolate from Malaysia.</title>
        <authorList>
            <person name="Yu C.Y."/>
            <person name="Ang G.Y."/>
            <person name="Chan K.-G."/>
        </authorList>
    </citation>
    <scope>NUCLEOTIDE SEQUENCE [LARGE SCALE GENOMIC DNA]</scope>
    <source>
        <strain evidence="2">CI_885</strain>
    </source>
</reference>
<dbReference type="PATRIC" id="fig|253.9.peg.3234"/>
<accession>A0A0N1KRA0</accession>
<proteinExistence type="predicted"/>
<comment type="caution">
    <text evidence="1">The sequence shown here is derived from an EMBL/GenBank/DDBJ whole genome shotgun (WGS) entry which is preliminary data.</text>
</comment>
<organism evidence="1 2">
    <name type="scientific">Chryseobacterium indologenes</name>
    <name type="common">Flavobacterium indologenes</name>
    <dbReference type="NCBI Taxonomy" id="253"/>
    <lineage>
        <taxon>Bacteria</taxon>
        <taxon>Pseudomonadati</taxon>
        <taxon>Bacteroidota</taxon>
        <taxon>Flavobacteriia</taxon>
        <taxon>Flavobacteriales</taxon>
        <taxon>Weeksellaceae</taxon>
        <taxon>Chryseobacterium group</taxon>
        <taxon>Chryseobacterium</taxon>
    </lineage>
</organism>
<name>A0A0N1KRA0_CHRID</name>
<reference evidence="1 2" key="1">
    <citation type="journal article" date="2015" name="Genom Data">
        <title>Draft genome sequence of a multidrug-resistant Chryseobacterium indologenes isolate from Malaysia.</title>
        <authorList>
            <person name="Yu C.Y."/>
            <person name="Ang G.Y."/>
            <person name="Cheng H.J."/>
            <person name="Cheong Y.M."/>
            <person name="Yin W.F."/>
            <person name="Chan K.G."/>
        </authorList>
    </citation>
    <scope>NUCLEOTIDE SEQUENCE [LARGE SCALE GENOMIC DNA]</scope>
    <source>
        <strain evidence="1 2">CI_885</strain>
    </source>
</reference>